<evidence type="ECO:0000313" key="1">
    <source>
        <dbReference type="EMBL" id="MDP9863641.1"/>
    </source>
</evidence>
<evidence type="ECO:0008006" key="3">
    <source>
        <dbReference type="Google" id="ProtNLM"/>
    </source>
</evidence>
<accession>A0ABT9R335</accession>
<dbReference type="EMBL" id="JAUSRB010000002">
    <property type="protein sequence ID" value="MDP9863641.1"/>
    <property type="molecule type" value="Genomic_DNA"/>
</dbReference>
<dbReference type="RefSeq" id="WP_306860703.1">
    <property type="nucleotide sequence ID" value="NZ_JAUSRB010000002.1"/>
</dbReference>
<dbReference type="SUPFAM" id="SSF51197">
    <property type="entry name" value="Clavaminate synthase-like"/>
    <property type="match status" value="1"/>
</dbReference>
<dbReference type="Gene3D" id="2.60.120.620">
    <property type="entry name" value="q2cbj1_9rhob like domain"/>
    <property type="match status" value="1"/>
</dbReference>
<dbReference type="InterPro" id="IPR008775">
    <property type="entry name" value="Phytyl_CoA_dOase-like"/>
</dbReference>
<proteinExistence type="predicted"/>
<comment type="caution">
    <text evidence="1">The sequence shown here is derived from an EMBL/GenBank/DDBJ whole genome shotgun (WGS) entry which is preliminary data.</text>
</comment>
<dbReference type="PANTHER" id="PTHR20883">
    <property type="entry name" value="PHYTANOYL-COA DIOXYGENASE DOMAIN CONTAINING 1"/>
    <property type="match status" value="1"/>
</dbReference>
<dbReference type="PANTHER" id="PTHR20883:SF48">
    <property type="entry name" value="ECTOINE DIOXYGENASE"/>
    <property type="match status" value="1"/>
</dbReference>
<gene>
    <name evidence="1" type="ORF">J2S55_002907</name>
</gene>
<organism evidence="1 2">
    <name type="scientific">Streptosporangium brasiliense</name>
    <dbReference type="NCBI Taxonomy" id="47480"/>
    <lineage>
        <taxon>Bacteria</taxon>
        <taxon>Bacillati</taxon>
        <taxon>Actinomycetota</taxon>
        <taxon>Actinomycetes</taxon>
        <taxon>Streptosporangiales</taxon>
        <taxon>Streptosporangiaceae</taxon>
        <taxon>Streptosporangium</taxon>
    </lineage>
</organism>
<dbReference type="Proteomes" id="UP001230426">
    <property type="component" value="Unassembled WGS sequence"/>
</dbReference>
<evidence type="ECO:0000313" key="2">
    <source>
        <dbReference type="Proteomes" id="UP001230426"/>
    </source>
</evidence>
<sequence>MVNPNTAARPEDTVLPECHIRETGVLPEHLTAFRRQGVLALRGLLDPVELEAVQEAAGSLIDDAWRTRSMTDTIWTQEPDHPDAAPVRIEYVVDKSPVIARLAGHPLLLRVMEALVGPNLIPTWDSMVFKTTAGAPRLSWHRDGEMYADAVGVTGAGRVIDVGVYLDPAPEDNCVWCIPQSNYWDDDRITATAERLNASEWDTTGAIPAVMRPGDVLLHNILTLHGAPAVQGKQRRVVYFEYRPAEVEWQLGPHVPEYVGRKQQVLRSCVEQRAAAHEHRDEEPFDYCPAEPFRHWVGRPDLTTLRFPHEENWRW</sequence>
<keyword evidence="2" id="KW-1185">Reference proteome</keyword>
<dbReference type="Pfam" id="PF05721">
    <property type="entry name" value="PhyH"/>
    <property type="match status" value="1"/>
</dbReference>
<protein>
    <recommendedName>
        <fullName evidence="3">Phytanoyl-CoA dioxygenase</fullName>
    </recommendedName>
</protein>
<name>A0ABT9R335_9ACTN</name>
<reference evidence="1 2" key="1">
    <citation type="submission" date="2023-07" db="EMBL/GenBank/DDBJ databases">
        <title>Sequencing the genomes of 1000 actinobacteria strains.</title>
        <authorList>
            <person name="Klenk H.-P."/>
        </authorList>
    </citation>
    <scope>NUCLEOTIDE SEQUENCE [LARGE SCALE GENOMIC DNA]</scope>
    <source>
        <strain evidence="1 2">DSM 44109</strain>
    </source>
</reference>